<evidence type="ECO:0000256" key="6">
    <source>
        <dbReference type="ARBA" id="ARBA00022692"/>
    </source>
</evidence>
<dbReference type="Gene3D" id="1.10.630.10">
    <property type="entry name" value="Cytochrome P450"/>
    <property type="match status" value="1"/>
</dbReference>
<comment type="pathway">
    <text evidence="3">Secondary metabolite biosynthesis.</text>
</comment>
<dbReference type="GO" id="GO:0020037">
    <property type="term" value="F:heme binding"/>
    <property type="evidence" value="ECO:0007669"/>
    <property type="project" value="InterPro"/>
</dbReference>
<dbReference type="Pfam" id="PF00067">
    <property type="entry name" value="p450"/>
    <property type="match status" value="1"/>
</dbReference>
<evidence type="ECO:0000256" key="1">
    <source>
        <dbReference type="ARBA" id="ARBA00001971"/>
    </source>
</evidence>
<feature type="transmembrane region" description="Helical" evidence="13">
    <location>
        <begin position="321"/>
        <end position="338"/>
    </location>
</feature>
<dbReference type="InterPro" id="IPR050364">
    <property type="entry name" value="Cytochrome_P450_fung"/>
</dbReference>
<reference evidence="14" key="1">
    <citation type="submission" date="2019-01" db="EMBL/GenBank/DDBJ databases">
        <title>Draft genome sequences of three monokaryotic isolates of the white-rot basidiomycete fungus Dichomitus squalens.</title>
        <authorList>
            <consortium name="DOE Joint Genome Institute"/>
            <person name="Lopez S.C."/>
            <person name="Andreopoulos B."/>
            <person name="Pangilinan J."/>
            <person name="Lipzen A."/>
            <person name="Riley R."/>
            <person name="Ahrendt S."/>
            <person name="Ng V."/>
            <person name="Barry K."/>
            <person name="Daum C."/>
            <person name="Grigoriev I.V."/>
            <person name="Hilden K.S."/>
            <person name="Makela M.R."/>
            <person name="de Vries R.P."/>
        </authorList>
    </citation>
    <scope>NUCLEOTIDE SEQUENCE [LARGE SCALE GENOMIC DNA]</scope>
    <source>
        <strain evidence="14">OM18370.1</strain>
    </source>
</reference>
<evidence type="ECO:0000256" key="12">
    <source>
        <dbReference type="ARBA" id="ARBA00023136"/>
    </source>
</evidence>
<protein>
    <submittedName>
        <fullName evidence="14">Cytochrome P450</fullName>
    </submittedName>
</protein>
<evidence type="ECO:0000256" key="7">
    <source>
        <dbReference type="ARBA" id="ARBA00022723"/>
    </source>
</evidence>
<dbReference type="InterPro" id="IPR001128">
    <property type="entry name" value="Cyt_P450"/>
</dbReference>
<keyword evidence="11" id="KW-0503">Monooxygenase</keyword>
<evidence type="ECO:0000313" key="14">
    <source>
        <dbReference type="EMBL" id="TBU30028.1"/>
    </source>
</evidence>
<organism evidence="14">
    <name type="scientific">Dichomitus squalens</name>
    <dbReference type="NCBI Taxonomy" id="114155"/>
    <lineage>
        <taxon>Eukaryota</taxon>
        <taxon>Fungi</taxon>
        <taxon>Dikarya</taxon>
        <taxon>Basidiomycota</taxon>
        <taxon>Agaricomycotina</taxon>
        <taxon>Agaricomycetes</taxon>
        <taxon>Polyporales</taxon>
        <taxon>Polyporaceae</taxon>
        <taxon>Dichomitus</taxon>
    </lineage>
</organism>
<keyword evidence="12 13" id="KW-0472">Membrane</keyword>
<evidence type="ECO:0000256" key="4">
    <source>
        <dbReference type="ARBA" id="ARBA00010617"/>
    </source>
</evidence>
<dbReference type="PANTHER" id="PTHR46300:SF7">
    <property type="entry name" value="P450, PUTATIVE (EUROFUNG)-RELATED"/>
    <property type="match status" value="1"/>
</dbReference>
<keyword evidence="8 13" id="KW-1133">Transmembrane helix</keyword>
<dbReference type="GO" id="GO:0016020">
    <property type="term" value="C:membrane"/>
    <property type="evidence" value="ECO:0007669"/>
    <property type="project" value="UniProtKB-SubCell"/>
</dbReference>
<evidence type="ECO:0000256" key="10">
    <source>
        <dbReference type="ARBA" id="ARBA00023004"/>
    </source>
</evidence>
<keyword evidence="10" id="KW-0408">Iron</keyword>
<dbReference type="PRINTS" id="PR00463">
    <property type="entry name" value="EP450I"/>
</dbReference>
<dbReference type="GO" id="GO:0005506">
    <property type="term" value="F:iron ion binding"/>
    <property type="evidence" value="ECO:0007669"/>
    <property type="project" value="InterPro"/>
</dbReference>
<gene>
    <name evidence="14" type="ORF">BD311DRAFT_777216</name>
</gene>
<evidence type="ECO:0000256" key="8">
    <source>
        <dbReference type="ARBA" id="ARBA00022989"/>
    </source>
</evidence>
<dbReference type="Proteomes" id="UP000292957">
    <property type="component" value="Unassembled WGS sequence"/>
</dbReference>
<dbReference type="GO" id="GO:0016705">
    <property type="term" value="F:oxidoreductase activity, acting on paired donors, with incorporation or reduction of molecular oxygen"/>
    <property type="evidence" value="ECO:0007669"/>
    <property type="project" value="InterPro"/>
</dbReference>
<dbReference type="GO" id="GO:0004497">
    <property type="term" value="F:monooxygenase activity"/>
    <property type="evidence" value="ECO:0007669"/>
    <property type="project" value="UniProtKB-KW"/>
</dbReference>
<name>A0A4Q9MSF6_9APHY</name>
<evidence type="ECO:0000256" key="5">
    <source>
        <dbReference type="ARBA" id="ARBA00022617"/>
    </source>
</evidence>
<accession>A0A4Q9MSF6</accession>
<evidence type="ECO:0000256" key="2">
    <source>
        <dbReference type="ARBA" id="ARBA00004167"/>
    </source>
</evidence>
<keyword evidence="5" id="KW-0349">Heme</keyword>
<comment type="subcellular location">
    <subcellularLocation>
        <location evidence="2">Membrane</location>
        <topology evidence="2">Single-pass membrane protein</topology>
    </subcellularLocation>
</comment>
<dbReference type="PANTHER" id="PTHR46300">
    <property type="entry name" value="P450, PUTATIVE (EUROFUNG)-RELATED-RELATED"/>
    <property type="match status" value="1"/>
</dbReference>
<dbReference type="EMBL" id="ML143409">
    <property type="protein sequence ID" value="TBU30028.1"/>
    <property type="molecule type" value="Genomic_DNA"/>
</dbReference>
<dbReference type="AlphaFoldDB" id="A0A4Q9MSF6"/>
<keyword evidence="9" id="KW-0560">Oxidoreductase</keyword>
<keyword evidence="7" id="KW-0479">Metal-binding</keyword>
<sequence>MSEPDGISPSASSPTNQRWQDHRRLFSKHFHPDVLHRYWPTQRASTLQLLRKLLSNPENLSRHVRYMRGATINGITYGLQVAESNDRYIGAFESGNKSLELLIAGTFVLDFLPALGRLPAWHPGAGFLRYLEHALQGTWHLRNVPWSAAREAVSAGRGRGCIAQAIIEQFNRPGHSTAMHEEEQMARDVAGASYSAICNFFVAMSLFPDVQRHSQAELDAVVGSGRLPELTDRDALPYTNAIVQEILRWNTIGPLGIAHSSTSDDEYRGYLYMSSRWNPRSILHDPNVFPRKDGKLDTSANRDPADLVFGFGRRFVFDPHILLIPLFMIIASVLRAFTIRPPLDKNGQSIRIQPRATSTLVS</sequence>
<evidence type="ECO:0000256" key="13">
    <source>
        <dbReference type="SAM" id="Phobius"/>
    </source>
</evidence>
<evidence type="ECO:0000256" key="9">
    <source>
        <dbReference type="ARBA" id="ARBA00023002"/>
    </source>
</evidence>
<dbReference type="InterPro" id="IPR036396">
    <property type="entry name" value="Cyt_P450_sf"/>
</dbReference>
<comment type="cofactor">
    <cofactor evidence="1">
        <name>heme</name>
        <dbReference type="ChEBI" id="CHEBI:30413"/>
    </cofactor>
</comment>
<dbReference type="SUPFAM" id="SSF48264">
    <property type="entry name" value="Cytochrome P450"/>
    <property type="match status" value="1"/>
</dbReference>
<proteinExistence type="inferred from homology"/>
<keyword evidence="6 13" id="KW-0812">Transmembrane</keyword>
<comment type="similarity">
    <text evidence="4">Belongs to the cytochrome P450 family.</text>
</comment>
<evidence type="ECO:0000256" key="3">
    <source>
        <dbReference type="ARBA" id="ARBA00005179"/>
    </source>
</evidence>
<evidence type="ECO:0000256" key="11">
    <source>
        <dbReference type="ARBA" id="ARBA00023033"/>
    </source>
</evidence>
<dbReference type="OrthoDB" id="2789670at2759"/>
<dbReference type="InterPro" id="IPR002401">
    <property type="entry name" value="Cyt_P450_E_grp-I"/>
</dbReference>